<name>A0A1B2F028_9HYPH</name>
<accession>A0A1B2F028</accession>
<dbReference type="KEGG" id="moc:BB934_45845"/>
<dbReference type="InterPro" id="IPR058002">
    <property type="entry name" value="Gp82"/>
</dbReference>
<keyword evidence="1" id="KW-0614">Plasmid</keyword>
<geneLocation type="plasmid" evidence="1">
    <name>unnamed5</name>
</geneLocation>
<evidence type="ECO:0000313" key="1">
    <source>
        <dbReference type="EMBL" id="ANY85554.1"/>
    </source>
</evidence>
<dbReference type="Pfam" id="PF25735">
    <property type="entry name" value="Phage_L5_gp82"/>
    <property type="match status" value="1"/>
</dbReference>
<protein>
    <submittedName>
        <fullName evidence="1">Uncharacterized protein</fullName>
    </submittedName>
</protein>
<gene>
    <name evidence="1" type="ORF">BB934_45845</name>
</gene>
<sequence length="120" mass="13626">MPPCPLRRPGLKVHVYRNLTKGVWSVRKSGRVIAHRPLIVLRDCKIRVSESGRQRAIREGQRNVHTWIEGRYCAEAIAGELTPIGYNPFHAPTFTRRPGFIPVFEALAVVFAEDGSIRRP</sequence>
<proteinExistence type="predicted"/>
<dbReference type="EMBL" id="CP016621">
    <property type="protein sequence ID" value="ANY85554.1"/>
    <property type="molecule type" value="Genomic_DNA"/>
</dbReference>
<reference evidence="1" key="1">
    <citation type="submission" date="2016-07" db="EMBL/GenBank/DDBJ databases">
        <title>Microvirga ossetica sp. nov. a new species of rhizobia isolated from root nodules of the legume species Vicia alpestris Steven originated from North Ossetia region in the Caucasus.</title>
        <authorList>
            <person name="Safronova V.I."/>
            <person name="Kuznetsova I.G."/>
            <person name="Sazanova A.L."/>
            <person name="Belimov A."/>
            <person name="Andronov E."/>
            <person name="Osledkin Y.S."/>
            <person name="Onishchuk O.P."/>
            <person name="Kurchak O.N."/>
            <person name="Shaposhnikov A.I."/>
            <person name="Willems A."/>
            <person name="Tikhonovich I.A."/>
        </authorList>
    </citation>
    <scope>NUCLEOTIDE SEQUENCE [LARGE SCALE GENOMIC DNA]</scope>
    <source>
        <strain evidence="1">V5/3M</strain>
        <plasmid evidence="1">unnamed5</plasmid>
    </source>
</reference>
<organism evidence="1">
    <name type="scientific">Microvirga ossetica</name>
    <dbReference type="NCBI Taxonomy" id="1882682"/>
    <lineage>
        <taxon>Bacteria</taxon>
        <taxon>Pseudomonadati</taxon>
        <taxon>Pseudomonadota</taxon>
        <taxon>Alphaproteobacteria</taxon>
        <taxon>Hyphomicrobiales</taxon>
        <taxon>Methylobacteriaceae</taxon>
        <taxon>Microvirga</taxon>
    </lineage>
</organism>
<dbReference type="AlphaFoldDB" id="A0A1B2F028"/>